<evidence type="ECO:0000313" key="3">
    <source>
        <dbReference type="Proteomes" id="UP000008063"/>
    </source>
</evidence>
<keyword evidence="3" id="KW-1185">Reference proteome</keyword>
<feature type="region of interest" description="Disordered" evidence="1">
    <location>
        <begin position="76"/>
        <end position="110"/>
    </location>
</feature>
<dbReference type="EMBL" id="GL945478">
    <property type="protein sequence ID" value="EGO00542.1"/>
    <property type="molecule type" value="Genomic_DNA"/>
</dbReference>
<evidence type="ECO:0000256" key="1">
    <source>
        <dbReference type="SAM" id="MobiDB-lite"/>
    </source>
</evidence>
<proteinExistence type="predicted"/>
<dbReference type="InParanoid" id="F8PRB9"/>
<gene>
    <name evidence="2" type="ORF">SERLA73DRAFT_71560</name>
</gene>
<name>F8PRB9_SERL3</name>
<organism evidence="3">
    <name type="scientific">Serpula lacrymans var. lacrymans (strain S7.3)</name>
    <name type="common">Dry rot fungus</name>
    <dbReference type="NCBI Taxonomy" id="936435"/>
    <lineage>
        <taxon>Eukaryota</taxon>
        <taxon>Fungi</taxon>
        <taxon>Dikarya</taxon>
        <taxon>Basidiomycota</taxon>
        <taxon>Agaricomycotina</taxon>
        <taxon>Agaricomycetes</taxon>
        <taxon>Agaricomycetidae</taxon>
        <taxon>Boletales</taxon>
        <taxon>Coniophorineae</taxon>
        <taxon>Serpulaceae</taxon>
        <taxon>Serpula</taxon>
    </lineage>
</organism>
<evidence type="ECO:0000313" key="2">
    <source>
        <dbReference type="EMBL" id="EGO00542.1"/>
    </source>
</evidence>
<reference evidence="3" key="1">
    <citation type="journal article" date="2011" name="Science">
        <title>The plant cell wall-decomposing machinery underlies the functional diversity of forest fungi.</title>
        <authorList>
            <person name="Eastwood D.C."/>
            <person name="Floudas D."/>
            <person name="Binder M."/>
            <person name="Majcherczyk A."/>
            <person name="Schneider P."/>
            <person name="Aerts A."/>
            <person name="Asiegbu F.O."/>
            <person name="Baker S.E."/>
            <person name="Barry K."/>
            <person name="Bendiksby M."/>
            <person name="Blumentritt M."/>
            <person name="Coutinho P.M."/>
            <person name="Cullen D."/>
            <person name="de Vries R.P."/>
            <person name="Gathman A."/>
            <person name="Goodell B."/>
            <person name="Henrissat B."/>
            <person name="Ihrmark K."/>
            <person name="Kauserud H."/>
            <person name="Kohler A."/>
            <person name="LaButti K."/>
            <person name="Lapidus A."/>
            <person name="Lavin J.L."/>
            <person name="Lee Y.-H."/>
            <person name="Lindquist E."/>
            <person name="Lilly W."/>
            <person name="Lucas S."/>
            <person name="Morin E."/>
            <person name="Murat C."/>
            <person name="Oguiza J.A."/>
            <person name="Park J."/>
            <person name="Pisabarro A.G."/>
            <person name="Riley R."/>
            <person name="Rosling A."/>
            <person name="Salamov A."/>
            <person name="Schmidt O."/>
            <person name="Schmutz J."/>
            <person name="Skrede I."/>
            <person name="Stenlid J."/>
            <person name="Wiebenga A."/>
            <person name="Xie X."/>
            <person name="Kuees U."/>
            <person name="Hibbett D.S."/>
            <person name="Hoffmeister D."/>
            <person name="Hoegberg N."/>
            <person name="Martin F."/>
            <person name="Grigoriev I.V."/>
            <person name="Watkinson S.C."/>
        </authorList>
    </citation>
    <scope>NUCLEOTIDE SEQUENCE [LARGE SCALE GENOMIC DNA]</scope>
    <source>
        <strain evidence="3">strain S7.3</strain>
    </source>
</reference>
<sequence>MAGPMLQQGIPPDFSAAQHAFQAAYSAFNQNGFTSAGAPPTSNMAEPMLQQGIPPNFSAPQLQPTQGVRFKHWQAPAPSTGAATNNAPTMQPVASTSSTPPAVNPAPPASTSSLTSPTFVCGWGPVPCGRSIRKSNVKAHLTRYHGMKSKLQDMPTLCYDALSHLFGLFGVWSAVYEARCGEEAYCAQPVDLQGCETDPD</sequence>
<accession>F8PRB9</accession>
<dbReference type="Proteomes" id="UP000008063">
    <property type="component" value="Unassembled WGS sequence"/>
</dbReference>
<dbReference type="HOGENOM" id="CLU_1366978_0_0_1"/>
<protein>
    <submittedName>
        <fullName evidence="2">Uncharacterized protein</fullName>
    </submittedName>
</protein>
<feature type="compositionally biased region" description="Polar residues" evidence="1">
    <location>
        <begin position="81"/>
        <end position="101"/>
    </location>
</feature>
<dbReference type="AlphaFoldDB" id="F8PRB9"/>